<dbReference type="SMART" id="SM00448">
    <property type="entry name" value="REC"/>
    <property type="match status" value="1"/>
</dbReference>
<evidence type="ECO:0000256" key="1">
    <source>
        <dbReference type="ARBA" id="ARBA00022553"/>
    </source>
</evidence>
<dbReference type="PANTHER" id="PTHR44591:SF3">
    <property type="entry name" value="RESPONSE REGULATORY DOMAIN-CONTAINING PROTEIN"/>
    <property type="match status" value="1"/>
</dbReference>
<protein>
    <submittedName>
        <fullName evidence="4">Response regulator</fullName>
    </submittedName>
</protein>
<dbReference type="InterPro" id="IPR001789">
    <property type="entry name" value="Sig_transdc_resp-reg_receiver"/>
</dbReference>
<evidence type="ECO:0000313" key="5">
    <source>
        <dbReference type="Proteomes" id="UP000230557"/>
    </source>
</evidence>
<name>A0A2H0VCF2_9BACT</name>
<dbReference type="PROSITE" id="PS50110">
    <property type="entry name" value="RESPONSE_REGULATORY"/>
    <property type="match status" value="1"/>
</dbReference>
<dbReference type="AlphaFoldDB" id="A0A2H0VCF2"/>
<dbReference type="InterPro" id="IPR050595">
    <property type="entry name" value="Bact_response_regulator"/>
</dbReference>
<organism evidence="4 5">
    <name type="scientific">Candidatus Doudnabacteria bacterium CG10_big_fil_rev_8_21_14_0_10_41_10</name>
    <dbReference type="NCBI Taxonomy" id="1974551"/>
    <lineage>
        <taxon>Bacteria</taxon>
        <taxon>Candidatus Doudnaibacteriota</taxon>
    </lineage>
</organism>
<proteinExistence type="predicted"/>
<dbReference type="Pfam" id="PF00072">
    <property type="entry name" value="Response_reg"/>
    <property type="match status" value="1"/>
</dbReference>
<gene>
    <name evidence="4" type="ORF">COT91_04990</name>
</gene>
<dbReference type="CDD" id="cd00156">
    <property type="entry name" value="REC"/>
    <property type="match status" value="1"/>
</dbReference>
<comment type="caution">
    <text evidence="4">The sequence shown here is derived from an EMBL/GenBank/DDBJ whole genome shotgun (WGS) entry which is preliminary data.</text>
</comment>
<keyword evidence="1 2" id="KW-0597">Phosphoprotein</keyword>
<dbReference type="EMBL" id="PFAJ01000064">
    <property type="protein sequence ID" value="PIR96753.1"/>
    <property type="molecule type" value="Genomic_DNA"/>
</dbReference>
<accession>A0A2H0VCF2</accession>
<dbReference type="PANTHER" id="PTHR44591">
    <property type="entry name" value="STRESS RESPONSE REGULATOR PROTEIN 1"/>
    <property type="match status" value="1"/>
</dbReference>
<dbReference type="Gene3D" id="3.40.50.2300">
    <property type="match status" value="1"/>
</dbReference>
<feature type="modified residue" description="4-aspartylphosphate" evidence="2">
    <location>
        <position position="52"/>
    </location>
</feature>
<dbReference type="Proteomes" id="UP000230557">
    <property type="component" value="Unassembled WGS sequence"/>
</dbReference>
<evidence type="ECO:0000259" key="3">
    <source>
        <dbReference type="PROSITE" id="PS50110"/>
    </source>
</evidence>
<dbReference type="GO" id="GO:0000160">
    <property type="term" value="P:phosphorelay signal transduction system"/>
    <property type="evidence" value="ECO:0007669"/>
    <property type="project" value="InterPro"/>
</dbReference>
<sequence>MRSILIIEDDPTIQKALSEVMLSEGYKVYTSFEADGGLEKVANNKPDLILLDLILPGKSGFEFLKEIKNSPSTSSIPVVILSNLGDEDEVRQGLKLGAVDFLVKADYDLNEVVKIIKKYFPKK</sequence>
<evidence type="ECO:0000256" key="2">
    <source>
        <dbReference type="PROSITE-ProRule" id="PRU00169"/>
    </source>
</evidence>
<dbReference type="InterPro" id="IPR011006">
    <property type="entry name" value="CheY-like_superfamily"/>
</dbReference>
<feature type="domain" description="Response regulatory" evidence="3">
    <location>
        <begin position="3"/>
        <end position="119"/>
    </location>
</feature>
<evidence type="ECO:0000313" key="4">
    <source>
        <dbReference type="EMBL" id="PIR96753.1"/>
    </source>
</evidence>
<reference evidence="5" key="1">
    <citation type="submission" date="2017-09" db="EMBL/GenBank/DDBJ databases">
        <title>Depth-based differentiation of microbial function through sediment-hosted aquifers and enrichment of novel symbionts in the deep terrestrial subsurface.</title>
        <authorList>
            <person name="Probst A.J."/>
            <person name="Ladd B."/>
            <person name="Jarett J.K."/>
            <person name="Geller-Mcgrath D.E."/>
            <person name="Sieber C.M.K."/>
            <person name="Emerson J.B."/>
            <person name="Anantharaman K."/>
            <person name="Thomas B.C."/>
            <person name="Malmstrom R."/>
            <person name="Stieglmeier M."/>
            <person name="Klingl A."/>
            <person name="Woyke T."/>
            <person name="Ryan C.M."/>
            <person name="Banfield J.F."/>
        </authorList>
    </citation>
    <scope>NUCLEOTIDE SEQUENCE [LARGE SCALE GENOMIC DNA]</scope>
</reference>
<dbReference type="SUPFAM" id="SSF52172">
    <property type="entry name" value="CheY-like"/>
    <property type="match status" value="1"/>
</dbReference>